<comment type="subcellular location">
    <subcellularLocation>
        <location evidence="1">Cell membrane</location>
        <topology evidence="1">Multi-pass membrane protein</topology>
    </subcellularLocation>
</comment>
<dbReference type="Gene3D" id="1.20.1250.20">
    <property type="entry name" value="MFS general substrate transporter like domains"/>
    <property type="match status" value="2"/>
</dbReference>
<feature type="transmembrane region" description="Helical" evidence="7">
    <location>
        <begin position="299"/>
        <end position="318"/>
    </location>
</feature>
<dbReference type="GO" id="GO:0005886">
    <property type="term" value="C:plasma membrane"/>
    <property type="evidence" value="ECO:0007669"/>
    <property type="project" value="UniProtKB-SubCell"/>
</dbReference>
<feature type="transmembrane region" description="Helical" evidence="7">
    <location>
        <begin position="324"/>
        <end position="344"/>
    </location>
</feature>
<dbReference type="InterPro" id="IPR020846">
    <property type="entry name" value="MFS_dom"/>
</dbReference>
<feature type="transmembrane region" description="Helical" evidence="7">
    <location>
        <begin position="110"/>
        <end position="134"/>
    </location>
</feature>
<evidence type="ECO:0000313" key="9">
    <source>
        <dbReference type="EMBL" id="OYD06340.1"/>
    </source>
</evidence>
<keyword evidence="10" id="KW-1185">Reference proteome</keyword>
<organism evidence="9 10">
    <name type="scientific">Paludifilum halophilum</name>
    <dbReference type="NCBI Taxonomy" id="1642702"/>
    <lineage>
        <taxon>Bacteria</taxon>
        <taxon>Bacillati</taxon>
        <taxon>Bacillota</taxon>
        <taxon>Bacilli</taxon>
        <taxon>Bacillales</taxon>
        <taxon>Thermoactinomycetaceae</taxon>
        <taxon>Paludifilum</taxon>
    </lineage>
</organism>
<protein>
    <recommendedName>
        <fullName evidence="8">Major facilitator superfamily (MFS) profile domain-containing protein</fullName>
    </recommendedName>
</protein>
<evidence type="ECO:0000256" key="3">
    <source>
        <dbReference type="ARBA" id="ARBA00022475"/>
    </source>
</evidence>
<evidence type="ECO:0000256" key="4">
    <source>
        <dbReference type="ARBA" id="ARBA00022692"/>
    </source>
</evidence>
<dbReference type="CDD" id="cd06173">
    <property type="entry name" value="MFS_MefA_like"/>
    <property type="match status" value="1"/>
</dbReference>
<dbReference type="InterPro" id="IPR010290">
    <property type="entry name" value="TM_effector"/>
</dbReference>
<evidence type="ECO:0000256" key="5">
    <source>
        <dbReference type="ARBA" id="ARBA00022989"/>
    </source>
</evidence>
<proteinExistence type="predicted"/>
<feature type="domain" description="Major facilitator superfamily (MFS) profile" evidence="8">
    <location>
        <begin position="232"/>
        <end position="421"/>
    </location>
</feature>
<dbReference type="PANTHER" id="PTHR23513">
    <property type="entry name" value="INTEGRAL MEMBRANE EFFLUX PROTEIN-RELATED"/>
    <property type="match status" value="1"/>
</dbReference>
<dbReference type="OrthoDB" id="9775268at2"/>
<evidence type="ECO:0000256" key="1">
    <source>
        <dbReference type="ARBA" id="ARBA00004651"/>
    </source>
</evidence>
<dbReference type="RefSeq" id="WP_094265741.1">
    <property type="nucleotide sequence ID" value="NZ_NOWF01000013.1"/>
</dbReference>
<feature type="transmembrane region" description="Helical" evidence="7">
    <location>
        <begin position="175"/>
        <end position="195"/>
    </location>
</feature>
<keyword evidence="5 7" id="KW-1133">Transmembrane helix</keyword>
<dbReference type="EMBL" id="NOWF01000013">
    <property type="protein sequence ID" value="OYD06340.1"/>
    <property type="molecule type" value="Genomic_DNA"/>
</dbReference>
<dbReference type="GO" id="GO:0022857">
    <property type="term" value="F:transmembrane transporter activity"/>
    <property type="evidence" value="ECO:0007669"/>
    <property type="project" value="InterPro"/>
</dbReference>
<feature type="transmembrane region" description="Helical" evidence="7">
    <location>
        <begin position="234"/>
        <end position="257"/>
    </location>
</feature>
<feature type="transmembrane region" description="Helical" evidence="7">
    <location>
        <begin position="18"/>
        <end position="37"/>
    </location>
</feature>
<feature type="domain" description="Major facilitator superfamily (MFS) profile" evidence="8">
    <location>
        <begin position="1"/>
        <end position="200"/>
    </location>
</feature>
<feature type="transmembrane region" description="Helical" evidence="7">
    <location>
        <begin position="386"/>
        <end position="406"/>
    </location>
</feature>
<sequence>MSASTWAERKEVLKIPSYFLYFVGTSISFLGMGMQFIANSWLVLEMTNANISVAILLICSSLPGIVLSPLSGVFIDRLDRRVLASSMDLFRAIVLLAIPIIYWAGFLEVIHLYFMAFFVAIGDLIFQPTVVALIREVVPKRLLMTANTTTQVTAQVGSLVGTGLGGLIVAFSSPIWVMVINAATFLVSAVCIINMRKTHRRRLTKDQTAKQAWLRYREDLLDGIRYIRNHRYIALLYILLLTFPLTLRLINVLLPSFTKEVLKVGADGFGYIDAAFATGAVIGGLYLSSVTQKWGKRFTMLFGMGALAGSLIIFSISTNLIVAIVGYLLIGITFQVRILYLTTIQHLVDLDFQGRVHSVFTTLVTFFSLGVYLLMGVLSEVVSQRWLYASQGIFILIVTLFSVVSLKTESPEEEASDAEQA</sequence>
<feature type="transmembrane region" description="Helical" evidence="7">
    <location>
        <begin position="356"/>
        <end position="374"/>
    </location>
</feature>
<reference evidence="9 10" key="1">
    <citation type="submission" date="2017-07" db="EMBL/GenBank/DDBJ databases">
        <title>The genome sequence of Paludifilum halophilum highlights mechanisms for microbial adaptation to high salt environemnts.</title>
        <authorList>
            <person name="Belbahri L."/>
        </authorList>
    </citation>
    <scope>NUCLEOTIDE SEQUENCE [LARGE SCALE GENOMIC DNA]</scope>
    <source>
        <strain evidence="9 10">DSM 102817</strain>
    </source>
</reference>
<evidence type="ECO:0000259" key="8">
    <source>
        <dbReference type="PROSITE" id="PS50850"/>
    </source>
</evidence>
<dbReference type="SUPFAM" id="SSF103473">
    <property type="entry name" value="MFS general substrate transporter"/>
    <property type="match status" value="1"/>
</dbReference>
<feature type="transmembrane region" description="Helical" evidence="7">
    <location>
        <begin position="82"/>
        <end position="104"/>
    </location>
</feature>
<evidence type="ECO:0000256" key="2">
    <source>
        <dbReference type="ARBA" id="ARBA00022448"/>
    </source>
</evidence>
<dbReference type="PANTHER" id="PTHR23513:SF6">
    <property type="entry name" value="MAJOR FACILITATOR SUPERFAMILY ASSOCIATED DOMAIN-CONTAINING PROTEIN"/>
    <property type="match status" value="1"/>
</dbReference>
<dbReference type="PROSITE" id="PS50850">
    <property type="entry name" value="MFS"/>
    <property type="match status" value="2"/>
</dbReference>
<keyword evidence="4 7" id="KW-0812">Transmembrane</keyword>
<name>A0A235B208_9BACL</name>
<dbReference type="Proteomes" id="UP000215459">
    <property type="component" value="Unassembled WGS sequence"/>
</dbReference>
<keyword evidence="2" id="KW-0813">Transport</keyword>
<evidence type="ECO:0000256" key="6">
    <source>
        <dbReference type="ARBA" id="ARBA00023136"/>
    </source>
</evidence>
<dbReference type="AlphaFoldDB" id="A0A235B208"/>
<comment type="caution">
    <text evidence="9">The sequence shown here is derived from an EMBL/GenBank/DDBJ whole genome shotgun (WGS) entry which is preliminary data.</text>
</comment>
<feature type="transmembrane region" description="Helical" evidence="7">
    <location>
        <begin position="269"/>
        <end position="287"/>
    </location>
</feature>
<evidence type="ECO:0000313" key="10">
    <source>
        <dbReference type="Proteomes" id="UP000215459"/>
    </source>
</evidence>
<gene>
    <name evidence="9" type="ORF">CHM34_16630</name>
</gene>
<feature type="transmembrane region" description="Helical" evidence="7">
    <location>
        <begin position="49"/>
        <end position="70"/>
    </location>
</feature>
<dbReference type="Pfam" id="PF05977">
    <property type="entry name" value="MFS_3"/>
    <property type="match status" value="1"/>
</dbReference>
<evidence type="ECO:0000256" key="7">
    <source>
        <dbReference type="SAM" id="Phobius"/>
    </source>
</evidence>
<accession>A0A235B208</accession>
<feature type="transmembrane region" description="Helical" evidence="7">
    <location>
        <begin position="146"/>
        <end position="169"/>
    </location>
</feature>
<dbReference type="InterPro" id="IPR036259">
    <property type="entry name" value="MFS_trans_sf"/>
</dbReference>
<keyword evidence="3" id="KW-1003">Cell membrane</keyword>
<keyword evidence="6 7" id="KW-0472">Membrane</keyword>